<organism evidence="2 3">
    <name type="scientific">Cytospora schulzeri</name>
    <dbReference type="NCBI Taxonomy" id="448051"/>
    <lineage>
        <taxon>Eukaryota</taxon>
        <taxon>Fungi</taxon>
        <taxon>Dikarya</taxon>
        <taxon>Ascomycota</taxon>
        <taxon>Pezizomycotina</taxon>
        <taxon>Sordariomycetes</taxon>
        <taxon>Sordariomycetidae</taxon>
        <taxon>Diaporthales</taxon>
        <taxon>Cytosporaceae</taxon>
        <taxon>Cytospora</taxon>
    </lineage>
</organism>
<feature type="compositionally biased region" description="Polar residues" evidence="1">
    <location>
        <begin position="12"/>
        <end position="28"/>
    </location>
</feature>
<accession>A0A423V8H9</accession>
<evidence type="ECO:0000313" key="2">
    <source>
        <dbReference type="EMBL" id="ROV87122.1"/>
    </source>
</evidence>
<protein>
    <submittedName>
        <fullName evidence="2">Uncharacterized protein</fullName>
    </submittedName>
</protein>
<keyword evidence="3" id="KW-1185">Reference proteome</keyword>
<comment type="caution">
    <text evidence="2">The sequence shown here is derived from an EMBL/GenBank/DDBJ whole genome shotgun (WGS) entry which is preliminary data.</text>
</comment>
<feature type="compositionally biased region" description="Basic and acidic residues" evidence="1">
    <location>
        <begin position="31"/>
        <end position="42"/>
    </location>
</feature>
<evidence type="ECO:0000313" key="3">
    <source>
        <dbReference type="Proteomes" id="UP000283895"/>
    </source>
</evidence>
<proteinExistence type="predicted"/>
<gene>
    <name evidence="2" type="ORF">VMCG_10734</name>
</gene>
<dbReference type="OrthoDB" id="5236035at2759"/>
<reference evidence="2 3" key="1">
    <citation type="submission" date="2015-09" db="EMBL/GenBank/DDBJ databases">
        <title>Host preference determinants of Valsa canker pathogens revealed by comparative genomics.</title>
        <authorList>
            <person name="Yin Z."/>
            <person name="Huang L."/>
        </authorList>
    </citation>
    <scope>NUCLEOTIDE SEQUENCE [LARGE SCALE GENOMIC DNA]</scope>
    <source>
        <strain evidence="2 3">03-1</strain>
    </source>
</reference>
<sequence>MARDNGSRGSYRHSNATEPRSQEQQPSASEKAIKHSSDKDSNSEAMKTFKCLEYIDSPNPEHLDDYASDLLSLRFPPMSVPGSISRRQTDFFRSSGQQPPAYGWKDVTIATVFYGSAAFGFGVIMWDGLKATGGLLVDAGTHLLYEGLMRLGF</sequence>
<dbReference type="Proteomes" id="UP000283895">
    <property type="component" value="Unassembled WGS sequence"/>
</dbReference>
<name>A0A423V8H9_9PEZI</name>
<feature type="region of interest" description="Disordered" evidence="1">
    <location>
        <begin position="1"/>
        <end position="44"/>
    </location>
</feature>
<dbReference type="EMBL" id="LKEA01000105">
    <property type="protein sequence ID" value="ROV87122.1"/>
    <property type="molecule type" value="Genomic_DNA"/>
</dbReference>
<dbReference type="AlphaFoldDB" id="A0A423V8H9"/>
<evidence type="ECO:0000256" key="1">
    <source>
        <dbReference type="SAM" id="MobiDB-lite"/>
    </source>
</evidence>